<dbReference type="SMART" id="SM00478">
    <property type="entry name" value="ENDO3c"/>
    <property type="match status" value="1"/>
</dbReference>
<keyword evidence="7" id="KW-1185">Reference proteome</keyword>
<keyword evidence="3" id="KW-0227">DNA damage</keyword>
<dbReference type="Proteomes" id="UP001549047">
    <property type="component" value="Unassembled WGS sequence"/>
</dbReference>
<protein>
    <recommendedName>
        <fullName evidence="2">DNA-3-methyladenine glycosylase II</fullName>
        <ecNumber evidence="2">3.2.2.21</ecNumber>
    </recommendedName>
</protein>
<dbReference type="Gene3D" id="1.10.340.30">
    <property type="entry name" value="Hypothetical protein, domain 2"/>
    <property type="match status" value="1"/>
</dbReference>
<dbReference type="RefSeq" id="WP_354558360.1">
    <property type="nucleotide sequence ID" value="NZ_JBEPMB010000010.1"/>
</dbReference>
<reference evidence="6 7" key="1">
    <citation type="submission" date="2024-06" db="EMBL/GenBank/DDBJ databases">
        <title>Genomic Encyclopedia of Type Strains, Phase IV (KMG-IV): sequencing the most valuable type-strain genomes for metagenomic binning, comparative biology and taxonomic classification.</title>
        <authorList>
            <person name="Goeker M."/>
        </authorList>
    </citation>
    <scope>NUCLEOTIDE SEQUENCE [LARGE SCALE GENOMIC DNA]</scope>
    <source>
        <strain evidence="6 7">DSM 29780</strain>
    </source>
</reference>
<name>A0ABV2J595_9HYPH</name>
<proteinExistence type="predicted"/>
<dbReference type="InterPro" id="IPR011257">
    <property type="entry name" value="DNA_glycosylase"/>
</dbReference>
<feature type="domain" description="HhH-GPD" evidence="5">
    <location>
        <begin position="51"/>
        <end position="203"/>
    </location>
</feature>
<evidence type="ECO:0000256" key="3">
    <source>
        <dbReference type="ARBA" id="ARBA00022763"/>
    </source>
</evidence>
<evidence type="ECO:0000259" key="5">
    <source>
        <dbReference type="SMART" id="SM00478"/>
    </source>
</evidence>
<dbReference type="GO" id="GO:0003905">
    <property type="term" value="F:alkylbase DNA N-glycosylase activity"/>
    <property type="evidence" value="ECO:0007669"/>
    <property type="project" value="UniProtKB-EC"/>
</dbReference>
<sequence length="215" mass="22344">MKPITSEFDIAAGLDALLTLDPRLGDIVARAGPVPLRLQPAGFAGLAEIIVSQMVSKASASAIFGRLAAKLSGEVCGAGVIALGADGLFGVGLSRAKASALLAIAEAEIAGRLDLQGACCMETAEALAHLTAVKGVGPWTAEVYLMFCAGHPDIFPVGDIALVHAVHHAFGRDEKLKGRDLAALAECWSPWRSVAARLFWAFYSQALRRAADPLG</sequence>
<evidence type="ECO:0000256" key="2">
    <source>
        <dbReference type="ARBA" id="ARBA00012000"/>
    </source>
</evidence>
<dbReference type="PANTHER" id="PTHR43003">
    <property type="entry name" value="DNA-3-METHYLADENINE GLYCOSYLASE"/>
    <property type="match status" value="1"/>
</dbReference>
<dbReference type="PANTHER" id="PTHR43003:SF5">
    <property type="entry name" value="DNA-3-METHYLADENINE GLYCOSYLASE"/>
    <property type="match status" value="1"/>
</dbReference>
<comment type="caution">
    <text evidence="6">The sequence shown here is derived from an EMBL/GenBank/DDBJ whole genome shotgun (WGS) entry which is preliminary data.</text>
</comment>
<dbReference type="CDD" id="cd00056">
    <property type="entry name" value="ENDO3c"/>
    <property type="match status" value="1"/>
</dbReference>
<dbReference type="SUPFAM" id="SSF48150">
    <property type="entry name" value="DNA-glycosylase"/>
    <property type="match status" value="1"/>
</dbReference>
<organism evidence="6 7">
    <name type="scientific">Rhizobium aquaticum</name>
    <dbReference type="NCBI Taxonomy" id="1549636"/>
    <lineage>
        <taxon>Bacteria</taxon>
        <taxon>Pseudomonadati</taxon>
        <taxon>Pseudomonadota</taxon>
        <taxon>Alphaproteobacteria</taxon>
        <taxon>Hyphomicrobiales</taxon>
        <taxon>Rhizobiaceae</taxon>
        <taxon>Rhizobium/Agrobacterium group</taxon>
        <taxon>Rhizobium</taxon>
    </lineage>
</organism>
<keyword evidence="6" id="KW-0378">Hydrolase</keyword>
<evidence type="ECO:0000256" key="1">
    <source>
        <dbReference type="ARBA" id="ARBA00000086"/>
    </source>
</evidence>
<dbReference type="Gene3D" id="1.10.1670.40">
    <property type="match status" value="1"/>
</dbReference>
<gene>
    <name evidence="6" type="ORF">ABID16_004240</name>
</gene>
<accession>A0ABV2J595</accession>
<keyword evidence="6" id="KW-0326">Glycosidase</keyword>
<dbReference type="EC" id="3.2.2.21" evidence="2"/>
<evidence type="ECO:0000256" key="4">
    <source>
        <dbReference type="ARBA" id="ARBA00023204"/>
    </source>
</evidence>
<evidence type="ECO:0000313" key="6">
    <source>
        <dbReference type="EMBL" id="MET3615893.1"/>
    </source>
</evidence>
<dbReference type="EMBL" id="JBEPMB010000010">
    <property type="protein sequence ID" value="MET3615893.1"/>
    <property type="molecule type" value="Genomic_DNA"/>
</dbReference>
<dbReference type="InterPro" id="IPR051912">
    <property type="entry name" value="Alkylbase_DNA_Glycosylase/TA"/>
</dbReference>
<comment type="catalytic activity">
    <reaction evidence="1">
        <text>Hydrolysis of alkylated DNA, releasing 3-methyladenine, 3-methylguanine, 7-methylguanine and 7-methyladenine.</text>
        <dbReference type="EC" id="3.2.2.21"/>
    </reaction>
</comment>
<dbReference type="InterPro" id="IPR003265">
    <property type="entry name" value="HhH-GPD_domain"/>
</dbReference>
<keyword evidence="4" id="KW-0234">DNA repair</keyword>
<evidence type="ECO:0000313" key="7">
    <source>
        <dbReference type="Proteomes" id="UP001549047"/>
    </source>
</evidence>